<reference evidence="2" key="1">
    <citation type="submission" date="2023-06" db="EMBL/GenBank/DDBJ databases">
        <title>Genome-scale phylogeny and comparative genomics of the fungal order Sordariales.</title>
        <authorList>
            <consortium name="Lawrence Berkeley National Laboratory"/>
            <person name="Hensen N."/>
            <person name="Bonometti L."/>
            <person name="Westerberg I."/>
            <person name="Brannstrom I.O."/>
            <person name="Guillou S."/>
            <person name="Cros-Aarteil S."/>
            <person name="Calhoun S."/>
            <person name="Haridas S."/>
            <person name="Kuo A."/>
            <person name="Mondo S."/>
            <person name="Pangilinan J."/>
            <person name="Riley R."/>
            <person name="Labutti K."/>
            <person name="Andreopoulos B."/>
            <person name="Lipzen A."/>
            <person name="Chen C."/>
            <person name="Yanf M."/>
            <person name="Daum C."/>
            <person name="Ng V."/>
            <person name="Clum A."/>
            <person name="Steindorff A."/>
            <person name="Ohm R."/>
            <person name="Martin F."/>
            <person name="Silar P."/>
            <person name="Natvig D."/>
            <person name="Lalanne C."/>
            <person name="Gautier V."/>
            <person name="Ament-Velasquez S.L."/>
            <person name="Kruys A."/>
            <person name="Hutchinson M.I."/>
            <person name="Powell A.J."/>
            <person name="Barry K."/>
            <person name="Miller A.N."/>
            <person name="Grigoriev I.V."/>
            <person name="Debuchy R."/>
            <person name="Gladieux P."/>
            <person name="Thoren M.H."/>
            <person name="Johannesson H."/>
        </authorList>
    </citation>
    <scope>NUCLEOTIDE SEQUENCE</scope>
    <source>
        <strain evidence="2">CBS 307.81</strain>
    </source>
</reference>
<sequence length="360" mass="41399">MMCQLTCRSRWNVMLGVLDGADEASASDRERAVRQLTMSESGFLGEIPYVVVAEVTSIACYVFSCHREMLMEFFEMLFNSRTSITPTGEEVAEELEPDDQPGSNREFIPDDWEKENLLYLSSAVGMGLGYLEKVQRLSDKGRPWFLRTVLGHFQPAEHSHCLGLLRIWDELVRPVEEQGGTFEAELPTRMLPQVHHDPPPYDASSYPGFDHIYYITNLIEHGWPFWDLDRTVALDLSLGLGSTYSESIWRVLHTGREEELILSCPFWLPEHEWQPIIKKMLLPDFDASDLLNQLMTDLMETTFGMTIGSRHGRRWEKDDETKLSLEERADRAKNRLEFFRELMNNLDRHNGLGPAGSIGH</sequence>
<evidence type="ECO:0000313" key="3">
    <source>
        <dbReference type="Proteomes" id="UP001174997"/>
    </source>
</evidence>
<keyword evidence="1" id="KW-0175">Coiled coil</keyword>
<gene>
    <name evidence="2" type="ORF">QBC41DRAFT_233307</name>
</gene>
<evidence type="ECO:0000313" key="2">
    <source>
        <dbReference type="EMBL" id="KAK0665238.1"/>
    </source>
</evidence>
<comment type="caution">
    <text evidence="2">The sequence shown here is derived from an EMBL/GenBank/DDBJ whole genome shotgun (WGS) entry which is preliminary data.</text>
</comment>
<proteinExistence type="predicted"/>
<accession>A0AA39Z7N8</accession>
<feature type="coiled-coil region" evidence="1">
    <location>
        <begin position="322"/>
        <end position="349"/>
    </location>
</feature>
<dbReference type="EMBL" id="JAULSY010000115">
    <property type="protein sequence ID" value="KAK0665238.1"/>
    <property type="molecule type" value="Genomic_DNA"/>
</dbReference>
<keyword evidence="3" id="KW-1185">Reference proteome</keyword>
<protein>
    <submittedName>
        <fullName evidence="2">Uncharacterized protein</fullName>
    </submittedName>
</protein>
<organism evidence="2 3">
    <name type="scientific">Cercophora samala</name>
    <dbReference type="NCBI Taxonomy" id="330535"/>
    <lineage>
        <taxon>Eukaryota</taxon>
        <taxon>Fungi</taxon>
        <taxon>Dikarya</taxon>
        <taxon>Ascomycota</taxon>
        <taxon>Pezizomycotina</taxon>
        <taxon>Sordariomycetes</taxon>
        <taxon>Sordariomycetidae</taxon>
        <taxon>Sordariales</taxon>
        <taxon>Lasiosphaeriaceae</taxon>
        <taxon>Cercophora</taxon>
    </lineage>
</organism>
<dbReference type="Proteomes" id="UP001174997">
    <property type="component" value="Unassembled WGS sequence"/>
</dbReference>
<name>A0AA39Z7N8_9PEZI</name>
<dbReference type="AlphaFoldDB" id="A0AA39Z7N8"/>
<evidence type="ECO:0000256" key="1">
    <source>
        <dbReference type="SAM" id="Coils"/>
    </source>
</evidence>